<dbReference type="Proteomes" id="UP000235786">
    <property type="component" value="Unassembled WGS sequence"/>
</dbReference>
<gene>
    <name evidence="2" type="ORF">L207DRAFT_431857</name>
</gene>
<evidence type="ECO:0000259" key="1">
    <source>
        <dbReference type="Pfam" id="PF06985"/>
    </source>
</evidence>
<dbReference type="Pfam" id="PF06985">
    <property type="entry name" value="HET"/>
    <property type="match status" value="1"/>
</dbReference>
<name>A0A2J6RHS8_HYAVF</name>
<dbReference type="STRING" id="1149755.A0A2J6RHS8"/>
<dbReference type="AlphaFoldDB" id="A0A2J6RHS8"/>
<keyword evidence="3" id="KW-1185">Reference proteome</keyword>
<protein>
    <recommendedName>
        <fullName evidence="1">Heterokaryon incompatibility domain-containing protein</fullName>
    </recommendedName>
</protein>
<dbReference type="InterPro" id="IPR052895">
    <property type="entry name" value="HetReg/Transcr_Mod"/>
</dbReference>
<evidence type="ECO:0000313" key="3">
    <source>
        <dbReference type="Proteomes" id="UP000235786"/>
    </source>
</evidence>
<dbReference type="OrthoDB" id="3553147at2759"/>
<dbReference type="EMBL" id="KZ613948">
    <property type="protein sequence ID" value="PMD38060.1"/>
    <property type="molecule type" value="Genomic_DNA"/>
</dbReference>
<reference evidence="2 3" key="1">
    <citation type="submission" date="2016-04" db="EMBL/GenBank/DDBJ databases">
        <title>A degradative enzymes factory behind the ericoid mycorrhizal symbiosis.</title>
        <authorList>
            <consortium name="DOE Joint Genome Institute"/>
            <person name="Martino E."/>
            <person name="Morin E."/>
            <person name="Grelet G."/>
            <person name="Kuo A."/>
            <person name="Kohler A."/>
            <person name="Daghino S."/>
            <person name="Barry K."/>
            <person name="Choi C."/>
            <person name="Cichocki N."/>
            <person name="Clum A."/>
            <person name="Copeland A."/>
            <person name="Hainaut M."/>
            <person name="Haridas S."/>
            <person name="Labutti K."/>
            <person name="Lindquist E."/>
            <person name="Lipzen A."/>
            <person name="Khouja H.-R."/>
            <person name="Murat C."/>
            <person name="Ohm R."/>
            <person name="Olson A."/>
            <person name="Spatafora J."/>
            <person name="Veneault-Fourrey C."/>
            <person name="Henrissat B."/>
            <person name="Grigoriev I."/>
            <person name="Martin F."/>
            <person name="Perotto S."/>
        </authorList>
    </citation>
    <scope>NUCLEOTIDE SEQUENCE [LARGE SCALE GENOMIC DNA]</scope>
    <source>
        <strain evidence="2 3">F</strain>
    </source>
</reference>
<dbReference type="PANTHER" id="PTHR24148:SF64">
    <property type="entry name" value="HETEROKARYON INCOMPATIBILITY DOMAIN-CONTAINING PROTEIN"/>
    <property type="match status" value="1"/>
</dbReference>
<dbReference type="PANTHER" id="PTHR24148">
    <property type="entry name" value="ANKYRIN REPEAT DOMAIN-CONTAINING PROTEIN 39 HOMOLOG-RELATED"/>
    <property type="match status" value="1"/>
</dbReference>
<proteinExistence type="predicted"/>
<feature type="domain" description="Heterokaryon incompatibility" evidence="1">
    <location>
        <begin position="29"/>
        <end position="113"/>
    </location>
</feature>
<feature type="non-terminal residue" evidence="2">
    <location>
        <position position="1"/>
    </location>
</feature>
<sequence>RLLDLHPGRSEEGVMCKLRVADLETLPVYEALSYVWGDPNALTHIKVNGTTLHVTANLNAALRRLRHSSTMRCLWVDALCINQQDVLEKQQQIALMRDIYASATAVAMWLGEPWLRGKDARVECTPKFLSDPDFLPSHVVSLLAPFFVPLPVNTVNGAALEQVYSLPSGFRRTLEKLPGELSPIWEDYYAERDGFRLRGRPQCDATSAWCHREGKFETRL</sequence>
<dbReference type="InterPro" id="IPR010730">
    <property type="entry name" value="HET"/>
</dbReference>
<evidence type="ECO:0000313" key="2">
    <source>
        <dbReference type="EMBL" id="PMD38060.1"/>
    </source>
</evidence>
<organism evidence="2 3">
    <name type="scientific">Hyaloscypha variabilis (strain UAMH 11265 / GT02V1 / F)</name>
    <name type="common">Meliniomyces variabilis</name>
    <dbReference type="NCBI Taxonomy" id="1149755"/>
    <lineage>
        <taxon>Eukaryota</taxon>
        <taxon>Fungi</taxon>
        <taxon>Dikarya</taxon>
        <taxon>Ascomycota</taxon>
        <taxon>Pezizomycotina</taxon>
        <taxon>Leotiomycetes</taxon>
        <taxon>Helotiales</taxon>
        <taxon>Hyaloscyphaceae</taxon>
        <taxon>Hyaloscypha</taxon>
        <taxon>Hyaloscypha variabilis</taxon>
    </lineage>
</organism>
<accession>A0A2J6RHS8</accession>